<protein>
    <submittedName>
        <fullName evidence="2">Uncharacterized protein</fullName>
    </submittedName>
</protein>
<keyword evidence="3" id="KW-1185">Reference proteome</keyword>
<evidence type="ECO:0000313" key="3">
    <source>
        <dbReference type="Proteomes" id="UP001172102"/>
    </source>
</evidence>
<dbReference type="Proteomes" id="UP001172102">
    <property type="component" value="Unassembled WGS sequence"/>
</dbReference>
<reference evidence="2" key="1">
    <citation type="submission" date="2023-06" db="EMBL/GenBank/DDBJ databases">
        <title>Genome-scale phylogeny and comparative genomics of the fungal order Sordariales.</title>
        <authorList>
            <consortium name="Lawrence Berkeley National Laboratory"/>
            <person name="Hensen N."/>
            <person name="Bonometti L."/>
            <person name="Westerberg I."/>
            <person name="Brannstrom I.O."/>
            <person name="Guillou S."/>
            <person name="Cros-Aarteil S."/>
            <person name="Calhoun S."/>
            <person name="Haridas S."/>
            <person name="Kuo A."/>
            <person name="Mondo S."/>
            <person name="Pangilinan J."/>
            <person name="Riley R."/>
            <person name="Labutti K."/>
            <person name="Andreopoulos B."/>
            <person name="Lipzen A."/>
            <person name="Chen C."/>
            <person name="Yanf M."/>
            <person name="Daum C."/>
            <person name="Ng V."/>
            <person name="Clum A."/>
            <person name="Steindorff A."/>
            <person name="Ohm R."/>
            <person name="Martin F."/>
            <person name="Silar P."/>
            <person name="Natvig D."/>
            <person name="Lalanne C."/>
            <person name="Gautier V."/>
            <person name="Ament-Velasquez S.L."/>
            <person name="Kruys A."/>
            <person name="Hutchinson M.I."/>
            <person name="Powell A.J."/>
            <person name="Barry K."/>
            <person name="Miller A.N."/>
            <person name="Grigoriev I.V."/>
            <person name="Debuchy R."/>
            <person name="Gladieux P."/>
            <person name="Thoren M.H."/>
            <person name="Johannesson H."/>
        </authorList>
    </citation>
    <scope>NUCLEOTIDE SEQUENCE</scope>
    <source>
        <strain evidence="2">SMH4607-1</strain>
    </source>
</reference>
<name>A0AA40AQ38_9PEZI</name>
<organism evidence="2 3">
    <name type="scientific">Lasiosphaeris hirsuta</name>
    <dbReference type="NCBI Taxonomy" id="260670"/>
    <lineage>
        <taxon>Eukaryota</taxon>
        <taxon>Fungi</taxon>
        <taxon>Dikarya</taxon>
        <taxon>Ascomycota</taxon>
        <taxon>Pezizomycotina</taxon>
        <taxon>Sordariomycetes</taxon>
        <taxon>Sordariomycetidae</taxon>
        <taxon>Sordariales</taxon>
        <taxon>Lasiosphaeriaceae</taxon>
        <taxon>Lasiosphaeris</taxon>
    </lineage>
</organism>
<evidence type="ECO:0000256" key="1">
    <source>
        <dbReference type="SAM" id="MobiDB-lite"/>
    </source>
</evidence>
<comment type="caution">
    <text evidence="2">The sequence shown here is derived from an EMBL/GenBank/DDBJ whole genome shotgun (WGS) entry which is preliminary data.</text>
</comment>
<dbReference type="EMBL" id="JAUKUA010000003">
    <property type="protein sequence ID" value="KAK0719941.1"/>
    <property type="molecule type" value="Genomic_DNA"/>
</dbReference>
<gene>
    <name evidence="2" type="ORF">B0H67DRAFT_170970</name>
</gene>
<accession>A0AA40AQ38</accession>
<feature type="region of interest" description="Disordered" evidence="1">
    <location>
        <begin position="164"/>
        <end position="187"/>
    </location>
</feature>
<proteinExistence type="predicted"/>
<evidence type="ECO:0000313" key="2">
    <source>
        <dbReference type="EMBL" id="KAK0719941.1"/>
    </source>
</evidence>
<sequence length="285" mass="30701">MSVVTPVRLFDAVVGQVVVVMTSVSRSPVFRAPNNTLPYNSVHSTASLPPPPHLPCPALPVAASPILAKIPCFEVCSPSLTLCQSRGVYRPCYDSNPLRAHRVPLSPNRAVQPIISWVTRLVPSQEEIIGATLPRFPLLLPPFSKTPLFIPHLVIEGRPSLARHGDRTGLRSVSPIPSRPRSSRHGSRCPVTWPCLTTTPHVDLVYSGHPYPIVADHSDPNSQPSSTLFPSLASAPNTLGPHSLFLARNSRSAKQGFSDLPSNCPPFNHTPCKSTTGLPFPSKGA</sequence>
<feature type="compositionally biased region" description="Low complexity" evidence="1">
    <location>
        <begin position="171"/>
        <end position="180"/>
    </location>
</feature>
<dbReference type="AlphaFoldDB" id="A0AA40AQ38"/>